<organism evidence="1 2">
    <name type="scientific">Nibrella viscosa</name>
    <dbReference type="NCBI Taxonomy" id="1084524"/>
    <lineage>
        <taxon>Bacteria</taxon>
        <taxon>Pseudomonadati</taxon>
        <taxon>Bacteroidota</taxon>
        <taxon>Cytophagia</taxon>
        <taxon>Cytophagales</taxon>
        <taxon>Spirosomataceae</taxon>
        <taxon>Nibrella</taxon>
    </lineage>
</organism>
<keyword evidence="2" id="KW-1185">Reference proteome</keyword>
<name>A0ABP8JWG7_9BACT</name>
<sequence length="118" mass="12782">MNFVNSSIVPAAGGKATVKKDKNKNFVIEVDIFNLAEPQKLTPSKGAYLVWMESTGNSVKKLGQIVSASGTFSKALKGSLRATTIAEPLRIFITAEDDVTIQYPVGQTVLTTQSRNYE</sequence>
<accession>A0ABP8JWG7</accession>
<dbReference type="EMBL" id="BAABHB010000001">
    <property type="protein sequence ID" value="GAA4396803.1"/>
    <property type="molecule type" value="Genomic_DNA"/>
</dbReference>
<dbReference type="Proteomes" id="UP001500936">
    <property type="component" value="Unassembled WGS sequence"/>
</dbReference>
<evidence type="ECO:0000313" key="1">
    <source>
        <dbReference type="EMBL" id="GAA4396803.1"/>
    </source>
</evidence>
<proteinExistence type="predicted"/>
<protein>
    <submittedName>
        <fullName evidence="1">Uncharacterized protein</fullName>
    </submittedName>
</protein>
<gene>
    <name evidence="1" type="ORF">GCM10023187_05350</name>
</gene>
<comment type="caution">
    <text evidence="1">The sequence shown here is derived from an EMBL/GenBank/DDBJ whole genome shotgun (WGS) entry which is preliminary data.</text>
</comment>
<reference evidence="2" key="1">
    <citation type="journal article" date="2019" name="Int. J. Syst. Evol. Microbiol.">
        <title>The Global Catalogue of Microorganisms (GCM) 10K type strain sequencing project: providing services to taxonomists for standard genome sequencing and annotation.</title>
        <authorList>
            <consortium name="The Broad Institute Genomics Platform"/>
            <consortium name="The Broad Institute Genome Sequencing Center for Infectious Disease"/>
            <person name="Wu L."/>
            <person name="Ma J."/>
        </authorList>
    </citation>
    <scope>NUCLEOTIDE SEQUENCE [LARGE SCALE GENOMIC DNA]</scope>
    <source>
        <strain evidence="2">JCM 17925</strain>
    </source>
</reference>
<evidence type="ECO:0000313" key="2">
    <source>
        <dbReference type="Proteomes" id="UP001500936"/>
    </source>
</evidence>